<feature type="domain" description="ASPIC/UnbV" evidence="3">
    <location>
        <begin position="639"/>
        <end position="709"/>
    </location>
</feature>
<dbReference type="SUPFAM" id="SSF48452">
    <property type="entry name" value="TPR-like"/>
    <property type="match status" value="1"/>
</dbReference>
<gene>
    <name evidence="4" type="ORF">EZ437_13675</name>
</gene>
<dbReference type="PROSITE" id="PS51257">
    <property type="entry name" value="PROKAR_LIPOPROTEIN"/>
    <property type="match status" value="1"/>
</dbReference>
<keyword evidence="5" id="KW-1185">Reference proteome</keyword>
<feature type="chain" id="PRO_5020391711" evidence="2">
    <location>
        <begin position="24"/>
        <end position="741"/>
    </location>
</feature>
<dbReference type="Pfam" id="PF13517">
    <property type="entry name" value="FG-GAP_3"/>
    <property type="match status" value="3"/>
</dbReference>
<dbReference type="Proteomes" id="UP000293347">
    <property type="component" value="Unassembled WGS sequence"/>
</dbReference>
<dbReference type="SUPFAM" id="SSF69318">
    <property type="entry name" value="Integrin alpha N-terminal domain"/>
    <property type="match status" value="1"/>
</dbReference>
<dbReference type="InterPro" id="IPR013517">
    <property type="entry name" value="FG-GAP"/>
</dbReference>
<reference evidence="4 5" key="1">
    <citation type="submission" date="2019-02" db="EMBL/GenBank/DDBJ databases">
        <title>Pedobacter sp. RP-1-14 sp. nov., isolated from Arctic soil.</title>
        <authorList>
            <person name="Dahal R.H."/>
        </authorList>
    </citation>
    <scope>NUCLEOTIDE SEQUENCE [LARGE SCALE GENOMIC DNA]</scope>
    <source>
        <strain evidence="4 5">RP-1-14</strain>
    </source>
</reference>
<dbReference type="InterPro" id="IPR027039">
    <property type="entry name" value="Crtac1"/>
</dbReference>
<protein>
    <submittedName>
        <fullName evidence="4">CRTAC1 family protein</fullName>
    </submittedName>
</protein>
<evidence type="ECO:0000256" key="2">
    <source>
        <dbReference type="SAM" id="SignalP"/>
    </source>
</evidence>
<evidence type="ECO:0000259" key="3">
    <source>
        <dbReference type="Pfam" id="PF07593"/>
    </source>
</evidence>
<dbReference type="AlphaFoldDB" id="A0A4R0NLR0"/>
<proteinExistence type="predicted"/>
<dbReference type="EMBL" id="SJSL01000002">
    <property type="protein sequence ID" value="TCD01760.1"/>
    <property type="molecule type" value="Genomic_DNA"/>
</dbReference>
<dbReference type="InterPro" id="IPR011990">
    <property type="entry name" value="TPR-like_helical_dom_sf"/>
</dbReference>
<dbReference type="RefSeq" id="WP_131596560.1">
    <property type="nucleotide sequence ID" value="NZ_SJSL01000002.1"/>
</dbReference>
<dbReference type="Gene3D" id="1.25.40.10">
    <property type="entry name" value="Tetratricopeptide repeat domain"/>
    <property type="match status" value="1"/>
</dbReference>
<sequence>MKLTNFSASAFIALAMFSCGPSADEKAATQMKSIIATELAADNNGENIFNSDARLAYLDAELKSADAYTALRINYQRASVFMEKGDINKAVELYYQIHMDSTVKGSYFDLTRLEPELAFAYLRMGEVNNCLSNHTAESCIYPIQGGGLHKDPAGSSKAIEMYEKILARNPDQPDIRWLLNIAYMTLGKYPDGVPKKYLLLNPYPETDKVIPFEDVAAILKLNVNDRAGGVITEDFDNDGYLDIVTSAWDLRDPMHYFHNNADGTFTDLSKKSGLSAFTGSLNINHTDYNNDGFKDIFVLRGGWKGRLGNNHNSLLKNNGDGTFTEVTIQSGLLSAHPTQTATWNDFNNDGWVDLFIGNESMPEEAQLRHPCEFYINNQNGTFTNVAAEMKVDLTRFVKGVTSADYDNDGWKDIFVSTMEGRFLLRNKGIKGKIPAFENVTKKAGLAEEKNSSFATWFFDFDNDGWQDIIVCDYSFKKTLAFTAGEEAMGKSLVIKGQPFLYRNNGNGTFKNITNEAGLFKSVFAMGSSFGDIDNDGWLDMFFGTGNPNFDSLIPNRMFRNNGGNGFNEVTRSARVGSLQKGHSVAFADLDNDGDQDIYMDLGGAYEGDAFPSALYMNPGQNKNNWISINLEGIKSNKAAIGSQLKLSVMEAGKMRYIYRDVNSGGSFGSAPFRREIGIGAATVINEIEIKWHGSGLVQKFKNVKPNQFVKITEGSDVVNPVKLKTLNFKKLGAKAHHHMVM</sequence>
<dbReference type="PANTHER" id="PTHR16026:SF0">
    <property type="entry name" value="CARTILAGE ACIDIC PROTEIN 1"/>
    <property type="match status" value="1"/>
</dbReference>
<evidence type="ECO:0000313" key="5">
    <source>
        <dbReference type="Proteomes" id="UP000293347"/>
    </source>
</evidence>
<dbReference type="InterPro" id="IPR011519">
    <property type="entry name" value="UnbV_ASPIC"/>
</dbReference>
<accession>A0A4R0NLR0</accession>
<feature type="signal peptide" evidence="2">
    <location>
        <begin position="1"/>
        <end position="23"/>
    </location>
</feature>
<dbReference type="InterPro" id="IPR028994">
    <property type="entry name" value="Integrin_alpha_N"/>
</dbReference>
<keyword evidence="1 2" id="KW-0732">Signal</keyword>
<comment type="caution">
    <text evidence="4">The sequence shown here is derived from an EMBL/GenBank/DDBJ whole genome shotgun (WGS) entry which is preliminary data.</text>
</comment>
<dbReference type="Pfam" id="PF07593">
    <property type="entry name" value="UnbV_ASPIC"/>
    <property type="match status" value="1"/>
</dbReference>
<organism evidence="4 5">
    <name type="scientific">Pedobacter psychroterrae</name>
    <dbReference type="NCBI Taxonomy" id="2530453"/>
    <lineage>
        <taxon>Bacteria</taxon>
        <taxon>Pseudomonadati</taxon>
        <taxon>Bacteroidota</taxon>
        <taxon>Sphingobacteriia</taxon>
        <taxon>Sphingobacteriales</taxon>
        <taxon>Sphingobacteriaceae</taxon>
        <taxon>Pedobacter</taxon>
    </lineage>
</organism>
<evidence type="ECO:0000256" key="1">
    <source>
        <dbReference type="ARBA" id="ARBA00022729"/>
    </source>
</evidence>
<dbReference type="Gene3D" id="2.130.10.130">
    <property type="entry name" value="Integrin alpha, N-terminal"/>
    <property type="match status" value="3"/>
</dbReference>
<name>A0A4R0NLR0_9SPHI</name>
<dbReference type="PANTHER" id="PTHR16026">
    <property type="entry name" value="CARTILAGE ACIDIC PROTEIN 1"/>
    <property type="match status" value="1"/>
</dbReference>
<dbReference type="OrthoDB" id="974255at2"/>
<evidence type="ECO:0000313" key="4">
    <source>
        <dbReference type="EMBL" id="TCD01760.1"/>
    </source>
</evidence>